<gene>
    <name evidence="1" type="ORF">L1987_72635</name>
</gene>
<reference evidence="2" key="1">
    <citation type="journal article" date="2022" name="Mol. Ecol. Resour.">
        <title>The genomes of chicory, endive, great burdock and yacon provide insights into Asteraceae palaeo-polyploidization history and plant inulin production.</title>
        <authorList>
            <person name="Fan W."/>
            <person name="Wang S."/>
            <person name="Wang H."/>
            <person name="Wang A."/>
            <person name="Jiang F."/>
            <person name="Liu H."/>
            <person name="Zhao H."/>
            <person name="Xu D."/>
            <person name="Zhang Y."/>
        </authorList>
    </citation>
    <scope>NUCLEOTIDE SEQUENCE [LARGE SCALE GENOMIC DNA]</scope>
    <source>
        <strain evidence="2">cv. Yunnan</strain>
    </source>
</reference>
<sequence>MSRPDVSAVGWGVTDWYQSLGYRKLDMDSYSPSPLVYRPGAESDWEEDIGTPVYRSPTPPAARPRFDVRADWIRNTGPRLRTSGSPSPRNPY</sequence>
<protein>
    <submittedName>
        <fullName evidence="1">Uncharacterized protein</fullName>
    </submittedName>
</protein>
<evidence type="ECO:0000313" key="1">
    <source>
        <dbReference type="EMBL" id="KAI3714045.1"/>
    </source>
</evidence>
<organism evidence="1 2">
    <name type="scientific">Smallanthus sonchifolius</name>
    <dbReference type="NCBI Taxonomy" id="185202"/>
    <lineage>
        <taxon>Eukaryota</taxon>
        <taxon>Viridiplantae</taxon>
        <taxon>Streptophyta</taxon>
        <taxon>Embryophyta</taxon>
        <taxon>Tracheophyta</taxon>
        <taxon>Spermatophyta</taxon>
        <taxon>Magnoliopsida</taxon>
        <taxon>eudicotyledons</taxon>
        <taxon>Gunneridae</taxon>
        <taxon>Pentapetalae</taxon>
        <taxon>asterids</taxon>
        <taxon>campanulids</taxon>
        <taxon>Asterales</taxon>
        <taxon>Asteraceae</taxon>
        <taxon>Asteroideae</taxon>
        <taxon>Heliantheae alliance</taxon>
        <taxon>Millerieae</taxon>
        <taxon>Smallanthus</taxon>
    </lineage>
</organism>
<evidence type="ECO:0000313" key="2">
    <source>
        <dbReference type="Proteomes" id="UP001056120"/>
    </source>
</evidence>
<dbReference type="EMBL" id="CM042041">
    <property type="protein sequence ID" value="KAI3714045.1"/>
    <property type="molecule type" value="Genomic_DNA"/>
</dbReference>
<accession>A0ACB9AWN0</accession>
<keyword evidence="2" id="KW-1185">Reference proteome</keyword>
<name>A0ACB9AWN0_9ASTR</name>
<proteinExistence type="predicted"/>
<reference evidence="1 2" key="2">
    <citation type="journal article" date="2022" name="Mol. Ecol. Resour.">
        <title>The genomes of chicory, endive, great burdock and yacon provide insights into Asteraceae paleo-polyploidization history and plant inulin production.</title>
        <authorList>
            <person name="Fan W."/>
            <person name="Wang S."/>
            <person name="Wang H."/>
            <person name="Wang A."/>
            <person name="Jiang F."/>
            <person name="Liu H."/>
            <person name="Zhao H."/>
            <person name="Xu D."/>
            <person name="Zhang Y."/>
        </authorList>
    </citation>
    <scope>NUCLEOTIDE SEQUENCE [LARGE SCALE GENOMIC DNA]</scope>
    <source>
        <strain evidence="2">cv. Yunnan</strain>
        <tissue evidence="1">Leaves</tissue>
    </source>
</reference>
<comment type="caution">
    <text evidence="1">The sequence shown here is derived from an EMBL/GenBank/DDBJ whole genome shotgun (WGS) entry which is preliminary data.</text>
</comment>
<dbReference type="Proteomes" id="UP001056120">
    <property type="component" value="Linkage Group LG24"/>
</dbReference>